<keyword evidence="3" id="KW-1185">Reference proteome</keyword>
<feature type="signal peptide" evidence="1">
    <location>
        <begin position="1"/>
        <end position="17"/>
    </location>
</feature>
<dbReference type="Proteomes" id="UP000011185">
    <property type="component" value="Unassembled WGS sequence"/>
</dbReference>
<evidence type="ECO:0000313" key="2">
    <source>
        <dbReference type="EMBL" id="ELQ76610.1"/>
    </source>
</evidence>
<name>L7JZ58_TRAHO</name>
<protein>
    <submittedName>
        <fullName evidence="2">Uncharacterized protein</fullName>
    </submittedName>
</protein>
<dbReference type="InParanoid" id="L7JZ58"/>
<proteinExistence type="predicted"/>
<evidence type="ECO:0000313" key="3">
    <source>
        <dbReference type="Proteomes" id="UP000011185"/>
    </source>
</evidence>
<accession>L7JZ58</accession>
<reference evidence="2 3" key="1">
    <citation type="journal article" date="2012" name="PLoS Pathog.">
        <title>The genome of the obligate intracellular parasite Trachipleistophora hominis: new insights into microsporidian genome dynamics and reductive evolution.</title>
        <authorList>
            <person name="Heinz E."/>
            <person name="Williams T.A."/>
            <person name="Nakjang S."/>
            <person name="Noel C.J."/>
            <person name="Swan D.C."/>
            <person name="Goldberg A.V."/>
            <person name="Harris S.R."/>
            <person name="Weinmaier T."/>
            <person name="Markert S."/>
            <person name="Becher D."/>
            <person name="Bernhardt J."/>
            <person name="Dagan T."/>
            <person name="Hacker C."/>
            <person name="Lucocq J.M."/>
            <person name="Schweder T."/>
            <person name="Rattei T."/>
            <person name="Hall N."/>
            <person name="Hirt R.P."/>
            <person name="Embley T.M."/>
        </authorList>
    </citation>
    <scope>NUCLEOTIDE SEQUENCE [LARGE SCALE GENOMIC DNA]</scope>
</reference>
<dbReference type="OrthoDB" id="10386270at2759"/>
<keyword evidence="1" id="KW-0732">Signal</keyword>
<sequence>MLTTFLFIRLVMSLASSVYKGEGKYYRGRYISLKDMRSKINVYDPDAKDEYNEDHTKKNVIMDNEAFDMFFRPDERKQDENEHVLTEEELKTKQKMKEFEDEKNTYLVFLRRKYGIKR</sequence>
<dbReference type="VEuPathDB" id="MicrosporidiaDB:THOM_0326"/>
<feature type="chain" id="PRO_5003978904" evidence="1">
    <location>
        <begin position="18"/>
        <end position="118"/>
    </location>
</feature>
<dbReference type="HOGENOM" id="CLU_2098671_0_0_1"/>
<dbReference type="OMA" id="FDMFFRP"/>
<dbReference type="EMBL" id="JH993832">
    <property type="protein sequence ID" value="ELQ76610.1"/>
    <property type="molecule type" value="Genomic_DNA"/>
</dbReference>
<gene>
    <name evidence="2" type="ORF">THOM_0326</name>
</gene>
<organism evidence="2 3">
    <name type="scientific">Trachipleistophora hominis</name>
    <name type="common">Microsporidian parasite</name>
    <dbReference type="NCBI Taxonomy" id="72359"/>
    <lineage>
        <taxon>Eukaryota</taxon>
        <taxon>Fungi</taxon>
        <taxon>Fungi incertae sedis</taxon>
        <taxon>Microsporidia</taxon>
        <taxon>Pleistophoridae</taxon>
        <taxon>Trachipleistophora</taxon>
    </lineage>
</organism>
<evidence type="ECO:0000256" key="1">
    <source>
        <dbReference type="SAM" id="SignalP"/>
    </source>
</evidence>
<dbReference type="AlphaFoldDB" id="L7JZ58"/>